<dbReference type="EC" id="2.4.-.-" evidence="5"/>
<keyword evidence="2 5" id="KW-0808">Transferase</keyword>
<evidence type="ECO:0000259" key="4">
    <source>
        <dbReference type="Pfam" id="PF13439"/>
    </source>
</evidence>
<evidence type="ECO:0000256" key="2">
    <source>
        <dbReference type="ARBA" id="ARBA00022679"/>
    </source>
</evidence>
<dbReference type="InterPro" id="IPR001296">
    <property type="entry name" value="Glyco_trans_1"/>
</dbReference>
<name>A0ABV8LSJ2_9ACTN</name>
<proteinExistence type="predicted"/>
<keyword evidence="6" id="KW-1185">Reference proteome</keyword>
<reference evidence="6" key="1">
    <citation type="journal article" date="2019" name="Int. J. Syst. Evol. Microbiol.">
        <title>The Global Catalogue of Microorganisms (GCM) 10K type strain sequencing project: providing services to taxonomists for standard genome sequencing and annotation.</title>
        <authorList>
            <consortium name="The Broad Institute Genomics Platform"/>
            <consortium name="The Broad Institute Genome Sequencing Center for Infectious Disease"/>
            <person name="Wu L."/>
            <person name="Ma J."/>
        </authorList>
    </citation>
    <scope>NUCLEOTIDE SEQUENCE [LARGE SCALE GENOMIC DNA]</scope>
    <source>
        <strain evidence="6">CGMCC 4.7289</strain>
    </source>
</reference>
<dbReference type="GO" id="GO:0016757">
    <property type="term" value="F:glycosyltransferase activity"/>
    <property type="evidence" value="ECO:0007669"/>
    <property type="project" value="UniProtKB-KW"/>
</dbReference>
<evidence type="ECO:0000259" key="3">
    <source>
        <dbReference type="Pfam" id="PF00534"/>
    </source>
</evidence>
<dbReference type="PANTHER" id="PTHR45947:SF3">
    <property type="entry name" value="SULFOQUINOVOSYL TRANSFERASE SQD2"/>
    <property type="match status" value="1"/>
</dbReference>
<comment type="caution">
    <text evidence="5">The sequence shown here is derived from an EMBL/GenBank/DDBJ whole genome shotgun (WGS) entry which is preliminary data.</text>
</comment>
<dbReference type="RefSeq" id="WP_253763851.1">
    <property type="nucleotide sequence ID" value="NZ_JAMZDZ010000001.1"/>
</dbReference>
<gene>
    <name evidence="5" type="ORF">ACFOZ4_21740</name>
</gene>
<feature type="domain" description="Glycosyltransferase subfamily 4-like N-terminal" evidence="4">
    <location>
        <begin position="22"/>
        <end position="200"/>
    </location>
</feature>
<evidence type="ECO:0000256" key="1">
    <source>
        <dbReference type="ARBA" id="ARBA00022676"/>
    </source>
</evidence>
<organism evidence="5 6">
    <name type="scientific">Hamadaea flava</name>
    <dbReference type="NCBI Taxonomy" id="1742688"/>
    <lineage>
        <taxon>Bacteria</taxon>
        <taxon>Bacillati</taxon>
        <taxon>Actinomycetota</taxon>
        <taxon>Actinomycetes</taxon>
        <taxon>Micromonosporales</taxon>
        <taxon>Micromonosporaceae</taxon>
        <taxon>Hamadaea</taxon>
    </lineage>
</organism>
<dbReference type="Proteomes" id="UP001595816">
    <property type="component" value="Unassembled WGS sequence"/>
</dbReference>
<dbReference type="Pfam" id="PF13439">
    <property type="entry name" value="Glyco_transf_4"/>
    <property type="match status" value="1"/>
</dbReference>
<dbReference type="InterPro" id="IPR028098">
    <property type="entry name" value="Glyco_trans_4-like_N"/>
</dbReference>
<dbReference type="Gene3D" id="3.40.50.2000">
    <property type="entry name" value="Glycogen Phosphorylase B"/>
    <property type="match status" value="2"/>
</dbReference>
<sequence>MRVALVSEHASPLAQLGGVDAGGQNVHVAALATALARRGHEVEVFTRRDDPGPPETVESGGFRVVHVPAGPPQAVPRDHLLPFMSDFGAWLAARWTIAPPDVVHSHYWMSGVAALRAGAGILDGERLPLVTTFHALGTVKRRVQGVADTSPAERTELEPLVAHSADRVIAQSADEVGELLKLGIARGQIAVVPSGVDLDRFRPGPDGPRLRSPEETPRILAVGRMIPRKGFLDLIKAIRRVPGAHLVIAGGPAKDRLAADPVAQRLVEAAEELGVTDRVELLGGVPNERMPELYRSADLLACTPAYETFGMTPLEAMACGTPVVAYAVGGLADSVAHGVSGLLVAPGDVDGLAKAIRELLTVEPRRYAYAVAGMSQAQARYPWPRVAEQVEAVYRSVIARQLVSLR</sequence>
<dbReference type="SUPFAM" id="SSF53756">
    <property type="entry name" value="UDP-Glycosyltransferase/glycogen phosphorylase"/>
    <property type="match status" value="1"/>
</dbReference>
<feature type="domain" description="Glycosyl transferase family 1" evidence="3">
    <location>
        <begin position="210"/>
        <end position="366"/>
    </location>
</feature>
<evidence type="ECO:0000313" key="6">
    <source>
        <dbReference type="Proteomes" id="UP001595816"/>
    </source>
</evidence>
<evidence type="ECO:0000313" key="5">
    <source>
        <dbReference type="EMBL" id="MFC4133239.1"/>
    </source>
</evidence>
<protein>
    <submittedName>
        <fullName evidence="5">Glycosyltransferase</fullName>
        <ecNumber evidence="5">2.4.-.-</ecNumber>
    </submittedName>
</protein>
<accession>A0ABV8LSJ2</accession>
<dbReference type="EMBL" id="JBHSAY010000010">
    <property type="protein sequence ID" value="MFC4133239.1"/>
    <property type="molecule type" value="Genomic_DNA"/>
</dbReference>
<dbReference type="Pfam" id="PF00534">
    <property type="entry name" value="Glycos_transf_1"/>
    <property type="match status" value="1"/>
</dbReference>
<dbReference type="InterPro" id="IPR050194">
    <property type="entry name" value="Glycosyltransferase_grp1"/>
</dbReference>
<dbReference type="PANTHER" id="PTHR45947">
    <property type="entry name" value="SULFOQUINOVOSYL TRANSFERASE SQD2"/>
    <property type="match status" value="1"/>
</dbReference>
<keyword evidence="1 5" id="KW-0328">Glycosyltransferase</keyword>